<dbReference type="EMBL" id="CP046640">
    <property type="protein sequence ID" value="QTL98949.1"/>
    <property type="molecule type" value="Genomic_DNA"/>
</dbReference>
<dbReference type="Proteomes" id="UP000665020">
    <property type="component" value="Chromosome"/>
</dbReference>
<dbReference type="SUPFAM" id="SSF46785">
    <property type="entry name" value="Winged helix' DNA-binding domain"/>
    <property type="match status" value="1"/>
</dbReference>
<dbReference type="Gene3D" id="1.10.10.10">
    <property type="entry name" value="Winged helix-like DNA-binding domain superfamily/Winged helix DNA-binding domain"/>
    <property type="match status" value="1"/>
</dbReference>
<dbReference type="InterPro" id="IPR005119">
    <property type="entry name" value="LysR_subst-bd"/>
</dbReference>
<evidence type="ECO:0000256" key="4">
    <source>
        <dbReference type="ARBA" id="ARBA00023163"/>
    </source>
</evidence>
<dbReference type="PANTHER" id="PTHR30126">
    <property type="entry name" value="HTH-TYPE TRANSCRIPTIONAL REGULATOR"/>
    <property type="match status" value="1"/>
</dbReference>
<name>A0A8A7KHE0_9FIRM</name>
<dbReference type="Pfam" id="PF00126">
    <property type="entry name" value="HTH_1"/>
    <property type="match status" value="1"/>
</dbReference>
<dbReference type="GO" id="GO:0000976">
    <property type="term" value="F:transcription cis-regulatory region binding"/>
    <property type="evidence" value="ECO:0007669"/>
    <property type="project" value="TreeGrafter"/>
</dbReference>
<dbReference type="PRINTS" id="PR00039">
    <property type="entry name" value="HTHLYSR"/>
</dbReference>
<dbReference type="Gene3D" id="3.40.190.290">
    <property type="match status" value="1"/>
</dbReference>
<evidence type="ECO:0000256" key="1">
    <source>
        <dbReference type="ARBA" id="ARBA00009437"/>
    </source>
</evidence>
<evidence type="ECO:0000259" key="5">
    <source>
        <dbReference type="PROSITE" id="PS50931"/>
    </source>
</evidence>
<dbReference type="CDD" id="cd05466">
    <property type="entry name" value="PBP2_LTTR_substrate"/>
    <property type="match status" value="1"/>
</dbReference>
<feature type="domain" description="HTH lysR-type" evidence="5">
    <location>
        <begin position="1"/>
        <end position="58"/>
    </location>
</feature>
<dbReference type="FunFam" id="1.10.10.10:FF:000001">
    <property type="entry name" value="LysR family transcriptional regulator"/>
    <property type="match status" value="1"/>
</dbReference>
<dbReference type="GO" id="GO:0003700">
    <property type="term" value="F:DNA-binding transcription factor activity"/>
    <property type="evidence" value="ECO:0007669"/>
    <property type="project" value="InterPro"/>
</dbReference>
<dbReference type="InterPro" id="IPR000847">
    <property type="entry name" value="LysR_HTH_N"/>
</dbReference>
<dbReference type="Pfam" id="PF03466">
    <property type="entry name" value="LysR_substrate"/>
    <property type="match status" value="1"/>
</dbReference>
<dbReference type="RefSeq" id="WP_230867352.1">
    <property type="nucleotide sequence ID" value="NZ_CP046640.1"/>
</dbReference>
<dbReference type="AlphaFoldDB" id="A0A8A7KHE0"/>
<comment type="similarity">
    <text evidence="1">Belongs to the LysR transcriptional regulatory family.</text>
</comment>
<gene>
    <name evidence="6" type="ORF">GM661_13750</name>
</gene>
<sequence length="296" mass="34023">MNIESLEYFKKIAEIKSISKVANKSHISQPALSQQMQKLEDSLGQKLFVRSNRGVKLTQAGELVLKYADNIIRTYDKMLTGLEEQQKSEIKIEADFTIATYCLPCALLKMQDRFPTHNYNLISGSSDEIEGDVFNDICEIGFITRPSNEEDLVSQHVIKEKVVLISPKGYDISKKLYLEEVFNHPLIILKDECIIKENFHLALNDLGYNIDDLNIIARMETTEAIKTLVQKGYGLAFVPYNAVKEEYLDKELQVSTIKDYNLDYNVFMITKKYEKLNSTIREFVEGFNKMGKRICC</sequence>
<organism evidence="6 7">
    <name type="scientific">Iocasia fonsfrigidae</name>
    <dbReference type="NCBI Taxonomy" id="2682810"/>
    <lineage>
        <taxon>Bacteria</taxon>
        <taxon>Bacillati</taxon>
        <taxon>Bacillota</taxon>
        <taxon>Clostridia</taxon>
        <taxon>Halanaerobiales</taxon>
        <taxon>Halanaerobiaceae</taxon>
        <taxon>Iocasia</taxon>
    </lineage>
</organism>
<keyword evidence="3" id="KW-0238">DNA-binding</keyword>
<evidence type="ECO:0000313" key="7">
    <source>
        <dbReference type="Proteomes" id="UP000665020"/>
    </source>
</evidence>
<protein>
    <submittedName>
        <fullName evidence="6">LysR family transcriptional regulator</fullName>
    </submittedName>
</protein>
<proteinExistence type="inferred from homology"/>
<dbReference type="PROSITE" id="PS50931">
    <property type="entry name" value="HTH_LYSR"/>
    <property type="match status" value="1"/>
</dbReference>
<dbReference type="InterPro" id="IPR036388">
    <property type="entry name" value="WH-like_DNA-bd_sf"/>
</dbReference>
<keyword evidence="2" id="KW-0805">Transcription regulation</keyword>
<reference evidence="6" key="1">
    <citation type="submission" date="2019-12" db="EMBL/GenBank/DDBJ databases">
        <authorList>
            <person name="zhang j."/>
            <person name="sun C.M."/>
        </authorList>
    </citation>
    <scope>NUCLEOTIDE SEQUENCE</scope>
    <source>
        <strain evidence="6">NS-1</strain>
    </source>
</reference>
<keyword evidence="4" id="KW-0804">Transcription</keyword>
<evidence type="ECO:0000256" key="2">
    <source>
        <dbReference type="ARBA" id="ARBA00023015"/>
    </source>
</evidence>
<dbReference type="InterPro" id="IPR036390">
    <property type="entry name" value="WH_DNA-bd_sf"/>
</dbReference>
<evidence type="ECO:0000256" key="3">
    <source>
        <dbReference type="ARBA" id="ARBA00023125"/>
    </source>
</evidence>
<evidence type="ECO:0000313" key="6">
    <source>
        <dbReference type="EMBL" id="QTL98949.1"/>
    </source>
</evidence>
<dbReference type="SUPFAM" id="SSF53850">
    <property type="entry name" value="Periplasmic binding protein-like II"/>
    <property type="match status" value="1"/>
</dbReference>
<keyword evidence="7" id="KW-1185">Reference proteome</keyword>
<accession>A0A8A7KHE0</accession>
<dbReference type="PANTHER" id="PTHR30126:SF40">
    <property type="entry name" value="HTH-TYPE TRANSCRIPTIONAL REGULATOR GLTR"/>
    <property type="match status" value="1"/>
</dbReference>
<dbReference type="KEGG" id="ifn:GM661_13750"/>